<reference evidence="3 4" key="1">
    <citation type="submission" date="2021-01" db="EMBL/GenBank/DDBJ databases">
        <title>Whole genome shotgun sequence of Actinoplanes palleronii NBRC 14916.</title>
        <authorList>
            <person name="Komaki H."/>
            <person name="Tamura T."/>
        </authorList>
    </citation>
    <scope>NUCLEOTIDE SEQUENCE [LARGE SCALE GENOMIC DNA]</scope>
    <source>
        <strain evidence="3 4">NBRC 14916</strain>
    </source>
</reference>
<evidence type="ECO:0000313" key="3">
    <source>
        <dbReference type="EMBL" id="GIE72785.1"/>
    </source>
</evidence>
<accession>A0ABQ4BQ32</accession>
<name>A0ABQ4BQ32_9ACTN</name>
<evidence type="ECO:0000259" key="2">
    <source>
        <dbReference type="Pfam" id="PF10646"/>
    </source>
</evidence>
<evidence type="ECO:0000256" key="1">
    <source>
        <dbReference type="SAM" id="MobiDB-lite"/>
    </source>
</evidence>
<comment type="caution">
    <text evidence="3">The sequence shown here is derived from an EMBL/GenBank/DDBJ whole genome shotgun (WGS) entry which is preliminary data.</text>
</comment>
<proteinExistence type="predicted"/>
<evidence type="ECO:0000313" key="4">
    <source>
        <dbReference type="Proteomes" id="UP000624709"/>
    </source>
</evidence>
<feature type="region of interest" description="Disordered" evidence="1">
    <location>
        <begin position="20"/>
        <end position="43"/>
    </location>
</feature>
<gene>
    <name evidence="3" type="ORF">Apa02nite_088930</name>
</gene>
<protein>
    <recommendedName>
        <fullName evidence="2">GerMN domain-containing protein</fullName>
    </recommendedName>
</protein>
<dbReference type="EMBL" id="BOMS01000157">
    <property type="protein sequence ID" value="GIE72785.1"/>
    <property type="molecule type" value="Genomic_DNA"/>
</dbReference>
<dbReference type="Proteomes" id="UP000624709">
    <property type="component" value="Unassembled WGS sequence"/>
</dbReference>
<organism evidence="3 4">
    <name type="scientific">Actinoplanes palleronii</name>
    <dbReference type="NCBI Taxonomy" id="113570"/>
    <lineage>
        <taxon>Bacteria</taxon>
        <taxon>Bacillati</taxon>
        <taxon>Actinomycetota</taxon>
        <taxon>Actinomycetes</taxon>
        <taxon>Micromonosporales</taxon>
        <taxon>Micromonosporaceae</taxon>
        <taxon>Actinoplanes</taxon>
    </lineage>
</organism>
<keyword evidence="4" id="KW-1185">Reference proteome</keyword>
<feature type="domain" description="GerMN" evidence="2">
    <location>
        <begin position="67"/>
        <end position="157"/>
    </location>
</feature>
<dbReference type="InterPro" id="IPR019606">
    <property type="entry name" value="GerMN"/>
</dbReference>
<sequence length="182" mass="18242">MLSLLTLLGVAACGVPAQDEPHEVTLPRRPLTATSPSPAESGSAGEVAEVLCLVRDGSLAQTVRRVSGAPTAQRQLTDLVAGPTATERQAGLSSALAGTSLTVRVGAAGGGAVVEVAEPDAGSGRSDELLGYAQIVCTLTSRADIGSVVFTQGGQPLRVPRGDGSLSDGPLTGADYRELIGP</sequence>
<dbReference type="RefSeq" id="WP_239164992.1">
    <property type="nucleotide sequence ID" value="NZ_BAAATY010000023.1"/>
</dbReference>
<dbReference type="Pfam" id="PF10646">
    <property type="entry name" value="Germane"/>
    <property type="match status" value="1"/>
</dbReference>